<dbReference type="GO" id="GO:0034517">
    <property type="term" value="P:ribophagy"/>
    <property type="evidence" value="ECO:0007669"/>
    <property type="project" value="TreeGrafter"/>
</dbReference>
<organism evidence="6 7">
    <name type="scientific">Plectus sambesii</name>
    <dbReference type="NCBI Taxonomy" id="2011161"/>
    <lineage>
        <taxon>Eukaryota</taxon>
        <taxon>Metazoa</taxon>
        <taxon>Ecdysozoa</taxon>
        <taxon>Nematoda</taxon>
        <taxon>Chromadorea</taxon>
        <taxon>Plectida</taxon>
        <taxon>Plectina</taxon>
        <taxon>Plectoidea</taxon>
        <taxon>Plectidae</taxon>
        <taxon>Plectus</taxon>
    </lineage>
</organism>
<evidence type="ECO:0000256" key="3">
    <source>
        <dbReference type="SAM" id="Coils"/>
    </source>
</evidence>
<reference evidence="7" key="1">
    <citation type="submission" date="2022-11" db="UniProtKB">
        <authorList>
            <consortium name="WormBaseParasite"/>
        </authorList>
    </citation>
    <scope>IDENTIFICATION</scope>
</reference>
<dbReference type="PANTHER" id="PTHR13222:SF1">
    <property type="entry name" value="RB1-INDUCIBLE COILED-COIL PROTEIN 1"/>
    <property type="match status" value="1"/>
</dbReference>
<dbReference type="InterPro" id="IPR019460">
    <property type="entry name" value="Atg11_C"/>
</dbReference>
<dbReference type="GO" id="GO:0034727">
    <property type="term" value="P:piecemeal microautophagy of the nucleus"/>
    <property type="evidence" value="ECO:0007669"/>
    <property type="project" value="TreeGrafter"/>
</dbReference>
<evidence type="ECO:0000313" key="7">
    <source>
        <dbReference type="WBParaSite" id="PSAMB.scaffold194size67021.g3339.t1"/>
    </source>
</evidence>
<accession>A0A914VGS8</accession>
<dbReference type="Proteomes" id="UP000887566">
    <property type="component" value="Unplaced"/>
</dbReference>
<feature type="region of interest" description="Disordered" evidence="4">
    <location>
        <begin position="378"/>
        <end position="402"/>
    </location>
</feature>
<evidence type="ECO:0000256" key="1">
    <source>
        <dbReference type="ARBA" id="ARBA00023006"/>
    </source>
</evidence>
<evidence type="ECO:0000259" key="5">
    <source>
        <dbReference type="Pfam" id="PF10377"/>
    </source>
</evidence>
<protein>
    <submittedName>
        <fullName evidence="7">Autophagy-related protein 11 C-terminal domain-containing protein</fullName>
    </submittedName>
</protein>
<feature type="compositionally biased region" description="Polar residues" evidence="4">
    <location>
        <begin position="13"/>
        <end position="48"/>
    </location>
</feature>
<name>A0A914VGS8_9BILA</name>
<dbReference type="GO" id="GO:0034045">
    <property type="term" value="C:phagophore assembly site membrane"/>
    <property type="evidence" value="ECO:0007669"/>
    <property type="project" value="TreeGrafter"/>
</dbReference>
<dbReference type="GO" id="GO:0060090">
    <property type="term" value="F:molecular adaptor activity"/>
    <property type="evidence" value="ECO:0007669"/>
    <property type="project" value="TreeGrafter"/>
</dbReference>
<dbReference type="GO" id="GO:0019901">
    <property type="term" value="F:protein kinase binding"/>
    <property type="evidence" value="ECO:0007669"/>
    <property type="project" value="TreeGrafter"/>
</dbReference>
<feature type="compositionally biased region" description="Acidic residues" evidence="4">
    <location>
        <begin position="388"/>
        <end position="399"/>
    </location>
</feature>
<dbReference type="GO" id="GO:0000422">
    <property type="term" value="P:autophagy of mitochondrion"/>
    <property type="evidence" value="ECO:0007669"/>
    <property type="project" value="TreeGrafter"/>
</dbReference>
<keyword evidence="1" id="KW-0072">Autophagy</keyword>
<proteinExistence type="predicted"/>
<sequence length="568" mass="63443">EVGAIAKEVAAMSMTSTGDMQQQQQTPTLEATQSSFPATNSSETSQMDLDSERAKNIQLAAEVEMLNGKLATYREALGEHKRLLTESVDNCRAELSQVKSALREAAKTTSAEIESQVSLVARSALALESQLQRDVAQAQLAASALLHDEHQRELDEIKMEIQNEKRKVYEAEKRCGHIEALVQQKDDVIALLEERATATEKELKDKINEAQAEVVKQLTIEYELLLDGARDDAKKMMQMKETELLEMRQSINEKAALIDRLRREHNDLIVQMCDRQSSDPDVAVARQVEALKHAHDSEIKAVRADMEKEFKNKMQLLQKGMEDRRNEAVMRCQKQAEIELRMVKEKMNVQIARYEAELAAAKAASDQSAALAAAMEVDTPRSSAEPLAGDEDATIDEESDPIRESIMTDSVMPATEEFSASMSVSQMTPLERSMSNRAGTGKSTQTRIRLKDMKAMIAVQDIHESCAVLVVWDEGHGAYVLFSTSSTLYFVKERSVHLMGLSVASGQPKRNWLLATVVKCEFCQIKKLDNRYKLPLGTRFYRVEVDPLPMDSTSGTGRRRGDSATTRP</sequence>
<feature type="domain" description="Autophagy-related protein 11 C-terminal" evidence="5">
    <location>
        <begin position="448"/>
        <end position="546"/>
    </location>
</feature>
<evidence type="ECO:0000256" key="4">
    <source>
        <dbReference type="SAM" id="MobiDB-lite"/>
    </source>
</evidence>
<dbReference type="WBParaSite" id="PSAMB.scaffold194size67021.g3339.t1">
    <property type="protein sequence ID" value="PSAMB.scaffold194size67021.g3339.t1"/>
    <property type="gene ID" value="PSAMB.scaffold194size67021.g3339"/>
</dbReference>
<feature type="region of interest" description="Disordered" evidence="4">
    <location>
        <begin position="13"/>
        <end position="50"/>
    </location>
</feature>
<dbReference type="PANTHER" id="PTHR13222">
    <property type="entry name" value="RB1-INDUCIBLE COILED-COIL"/>
    <property type="match status" value="1"/>
</dbReference>
<feature type="coiled-coil region" evidence="3">
    <location>
        <begin position="147"/>
        <end position="213"/>
    </location>
</feature>
<evidence type="ECO:0000256" key="2">
    <source>
        <dbReference type="ARBA" id="ARBA00023054"/>
    </source>
</evidence>
<dbReference type="AlphaFoldDB" id="A0A914VGS8"/>
<dbReference type="GO" id="GO:0061709">
    <property type="term" value="P:reticulophagy"/>
    <property type="evidence" value="ECO:0007669"/>
    <property type="project" value="TreeGrafter"/>
</dbReference>
<dbReference type="InterPro" id="IPR040040">
    <property type="entry name" value="ATG11"/>
</dbReference>
<dbReference type="GO" id="GO:1990316">
    <property type="term" value="C:Atg1/ULK1 kinase complex"/>
    <property type="evidence" value="ECO:0007669"/>
    <property type="project" value="TreeGrafter"/>
</dbReference>
<dbReference type="Pfam" id="PF10377">
    <property type="entry name" value="ATG11"/>
    <property type="match status" value="1"/>
</dbReference>
<evidence type="ECO:0000313" key="6">
    <source>
        <dbReference type="Proteomes" id="UP000887566"/>
    </source>
</evidence>
<dbReference type="GO" id="GO:0000045">
    <property type="term" value="P:autophagosome assembly"/>
    <property type="evidence" value="ECO:0007669"/>
    <property type="project" value="InterPro"/>
</dbReference>
<keyword evidence="2 3" id="KW-0175">Coiled coil</keyword>
<keyword evidence="6" id="KW-1185">Reference proteome</keyword>
<dbReference type="GO" id="GO:0061723">
    <property type="term" value="P:glycophagy"/>
    <property type="evidence" value="ECO:0007669"/>
    <property type="project" value="TreeGrafter"/>
</dbReference>